<protein>
    <submittedName>
        <fullName evidence="2">Uncharacterized protein</fullName>
    </submittedName>
</protein>
<feature type="compositionally biased region" description="Polar residues" evidence="1">
    <location>
        <begin position="70"/>
        <end position="80"/>
    </location>
</feature>
<dbReference type="EMBL" id="JARJCW010000053">
    <property type="protein sequence ID" value="KAJ7202858.1"/>
    <property type="molecule type" value="Genomic_DNA"/>
</dbReference>
<accession>A0AAD6V4M9</accession>
<evidence type="ECO:0000256" key="1">
    <source>
        <dbReference type="SAM" id="MobiDB-lite"/>
    </source>
</evidence>
<dbReference type="AlphaFoldDB" id="A0AAD6V4M9"/>
<evidence type="ECO:0000313" key="3">
    <source>
        <dbReference type="Proteomes" id="UP001219525"/>
    </source>
</evidence>
<organism evidence="2 3">
    <name type="scientific">Mycena pura</name>
    <dbReference type="NCBI Taxonomy" id="153505"/>
    <lineage>
        <taxon>Eukaryota</taxon>
        <taxon>Fungi</taxon>
        <taxon>Dikarya</taxon>
        <taxon>Basidiomycota</taxon>
        <taxon>Agaricomycotina</taxon>
        <taxon>Agaricomycetes</taxon>
        <taxon>Agaricomycetidae</taxon>
        <taxon>Agaricales</taxon>
        <taxon>Marasmiineae</taxon>
        <taxon>Mycenaceae</taxon>
        <taxon>Mycena</taxon>
    </lineage>
</organism>
<name>A0AAD6V4M9_9AGAR</name>
<reference evidence="2" key="1">
    <citation type="submission" date="2023-03" db="EMBL/GenBank/DDBJ databases">
        <title>Massive genome expansion in bonnet fungi (Mycena s.s.) driven by repeated elements and novel gene families across ecological guilds.</title>
        <authorList>
            <consortium name="Lawrence Berkeley National Laboratory"/>
            <person name="Harder C.B."/>
            <person name="Miyauchi S."/>
            <person name="Viragh M."/>
            <person name="Kuo A."/>
            <person name="Thoen E."/>
            <person name="Andreopoulos B."/>
            <person name="Lu D."/>
            <person name="Skrede I."/>
            <person name="Drula E."/>
            <person name="Henrissat B."/>
            <person name="Morin E."/>
            <person name="Kohler A."/>
            <person name="Barry K."/>
            <person name="LaButti K."/>
            <person name="Morin E."/>
            <person name="Salamov A."/>
            <person name="Lipzen A."/>
            <person name="Mereny Z."/>
            <person name="Hegedus B."/>
            <person name="Baldrian P."/>
            <person name="Stursova M."/>
            <person name="Weitz H."/>
            <person name="Taylor A."/>
            <person name="Grigoriev I.V."/>
            <person name="Nagy L.G."/>
            <person name="Martin F."/>
            <person name="Kauserud H."/>
        </authorList>
    </citation>
    <scope>NUCLEOTIDE SEQUENCE</scope>
    <source>
        <strain evidence="2">9144</strain>
    </source>
</reference>
<dbReference type="Proteomes" id="UP001219525">
    <property type="component" value="Unassembled WGS sequence"/>
</dbReference>
<gene>
    <name evidence="2" type="ORF">GGX14DRAFT_399227</name>
</gene>
<sequence length="243" mass="26501">MTAKFRPVTKAVSMICKKKCSLKIRPSPASGNDERKPIAYHGSLFQTLNTVAARGRGPVPRSMEVPQVDLESSQESSTSRNRVRQRSYKSESGSKSVSTMGGPRSAKFHVLSSAGFFFERSTRTQRGSLAKAQGCRGHVATGIPSSSIEMLLRRQCSTDYKWAATGGDSEGLNTAVNLSSPGRSKNEIGIVPPSMRPTRAPRRVIEREQKLYIKVTVYVLTIHCITATVEVGTMAPQSLININ</sequence>
<feature type="region of interest" description="Disordered" evidence="1">
    <location>
        <begin position="55"/>
        <end position="104"/>
    </location>
</feature>
<keyword evidence="3" id="KW-1185">Reference proteome</keyword>
<evidence type="ECO:0000313" key="2">
    <source>
        <dbReference type="EMBL" id="KAJ7202858.1"/>
    </source>
</evidence>
<proteinExistence type="predicted"/>
<comment type="caution">
    <text evidence="2">The sequence shown here is derived from an EMBL/GenBank/DDBJ whole genome shotgun (WGS) entry which is preliminary data.</text>
</comment>